<evidence type="ECO:0000256" key="1">
    <source>
        <dbReference type="ARBA" id="ARBA00023002"/>
    </source>
</evidence>
<dbReference type="Proteomes" id="UP000245060">
    <property type="component" value="Unassembled WGS sequence"/>
</dbReference>
<accession>A0AA37PND9</accession>
<dbReference type="PANTHER" id="PTHR43244">
    <property type="match status" value="1"/>
</dbReference>
<dbReference type="InterPro" id="IPR036661">
    <property type="entry name" value="Luciferase-like_sf"/>
</dbReference>
<dbReference type="InterPro" id="IPR050564">
    <property type="entry name" value="F420-G6PD/mer"/>
</dbReference>
<reference evidence="3" key="1">
    <citation type="journal article" date="2018" name="Genome Announc.">
        <title>Draft Genome Sequence of Mycobacterium montefiorense Isolated from Japanese Black Salamander (Hynobius nigrescens).</title>
        <authorList>
            <person name="Fukano H."/>
            <person name="Yoshida M."/>
            <person name="Shimizu A."/>
            <person name="Iwao H."/>
            <person name="Katayama Y."/>
            <person name="Omatsu T."/>
            <person name="Mizutani T."/>
            <person name="Kurata O."/>
            <person name="Wada S."/>
            <person name="Hoshino Y."/>
        </authorList>
    </citation>
    <scope>NUCLEOTIDE SEQUENCE</scope>
    <source>
        <strain evidence="3">BS</strain>
    </source>
</reference>
<dbReference type="Gene3D" id="3.20.20.30">
    <property type="entry name" value="Luciferase-like domain"/>
    <property type="match status" value="1"/>
</dbReference>
<dbReference type="Proteomes" id="UP001139505">
    <property type="component" value="Unassembled WGS sequence"/>
</dbReference>
<name>A0AA37PND9_9MYCO</name>
<reference evidence="4" key="4">
    <citation type="submission" date="2022-04" db="EMBL/GenBank/DDBJ databases">
        <authorList>
            <person name="Komine T."/>
            <person name="Fukano H."/>
            <person name="Wada S."/>
        </authorList>
    </citation>
    <scope>NUCLEOTIDE SEQUENCE</scope>
    <source>
        <strain evidence="4">NJB18185</strain>
    </source>
</reference>
<organism evidence="4 6">
    <name type="scientific">Mycobacterium montefiorense</name>
    <dbReference type="NCBI Taxonomy" id="154654"/>
    <lineage>
        <taxon>Bacteria</taxon>
        <taxon>Bacillati</taxon>
        <taxon>Actinomycetota</taxon>
        <taxon>Actinomycetes</taxon>
        <taxon>Mycobacteriales</taxon>
        <taxon>Mycobacteriaceae</taxon>
        <taxon>Mycobacterium</taxon>
        <taxon>Mycobacterium simiae complex</taxon>
    </lineage>
</organism>
<proteinExistence type="predicted"/>
<reference evidence="5" key="2">
    <citation type="submission" date="2018-04" db="EMBL/GenBank/DDBJ databases">
        <title>Draft genome sequence of Mycobacterium montefiorense isolated from Japanese black salamander.</title>
        <authorList>
            <person name="Fukano H."/>
            <person name="Yoshida M."/>
            <person name="Shimizu A."/>
            <person name="Iwao H."/>
            <person name="Kurata O."/>
            <person name="Katayama Y."/>
            <person name="Omatsu T."/>
            <person name="Mizutani T."/>
            <person name="Wada S."/>
            <person name="Hoshino Y."/>
        </authorList>
    </citation>
    <scope>NUCLEOTIDE SEQUENCE [LARGE SCALE GENOMIC DNA]</scope>
    <source>
        <strain evidence="5">BS</strain>
    </source>
</reference>
<comment type="caution">
    <text evidence="4">The sequence shown here is derived from an EMBL/GenBank/DDBJ whole genome shotgun (WGS) entry which is preliminary data.</text>
</comment>
<reference evidence="4" key="3">
    <citation type="journal article" date="2022" name="Microbiol. Resour. Announc.">
        <title>Draft Genome Sequences of Eight Mycobacterium montefiorense Strains Isolated from Salamanders in Captivity.</title>
        <authorList>
            <person name="Komine T."/>
            <person name="Ihara H."/>
            <person name="Fukano H."/>
            <person name="Hoshino Y."/>
            <person name="Kurata O."/>
            <person name="Wada S."/>
        </authorList>
    </citation>
    <scope>NUCLEOTIDE SEQUENCE</scope>
    <source>
        <strain evidence="4">NJB18185</strain>
    </source>
</reference>
<evidence type="ECO:0000313" key="5">
    <source>
        <dbReference type="Proteomes" id="UP000245060"/>
    </source>
</evidence>
<evidence type="ECO:0000259" key="2">
    <source>
        <dbReference type="Pfam" id="PF00296"/>
    </source>
</evidence>
<keyword evidence="1" id="KW-0560">Oxidoreductase</keyword>
<evidence type="ECO:0000313" key="6">
    <source>
        <dbReference type="Proteomes" id="UP001139505"/>
    </source>
</evidence>
<dbReference type="GO" id="GO:0016705">
    <property type="term" value="F:oxidoreductase activity, acting on paired donors, with incorporation or reduction of molecular oxygen"/>
    <property type="evidence" value="ECO:0007669"/>
    <property type="project" value="InterPro"/>
</dbReference>
<dbReference type="AlphaFoldDB" id="A0AA37PND9"/>
<evidence type="ECO:0000313" key="3">
    <source>
        <dbReference type="EMBL" id="GBG36834.1"/>
    </source>
</evidence>
<dbReference type="EMBL" id="BFCH01000008">
    <property type="protein sequence ID" value="GBG36834.1"/>
    <property type="molecule type" value="Genomic_DNA"/>
</dbReference>
<sequence>MDFSCAFATSSNTPAHVELAETLHYKRAWLYDSPALYPDVWMVLTRCAERTSRIGLGPGVLVPSLRHPIVNAAAIAELVSQAPGRVTVAIGSGFTGRNALGQRAMPWRQVAEYVRCLKALLAGEAAEWEGAKIRMLQLPGFGAPRPIEVPILIGADGPKGLAVAAELGDGVFSAAVPQPDAAKAADWRALLCFGTVLDEAEDLTSPRVTDAARPAAAVLYHAVYERGGGAAAVDALPGGQGWREKIEAYPEDERHFAIHQGHLVKANPCDEPHVADLIPFASSMALTGTAEQLTEKIAGLAAQGVTEIVYQPAGSDIERELTAFASAAGLGS</sequence>
<dbReference type="RefSeq" id="WP_108921047.1">
    <property type="nucleotide sequence ID" value="NZ_BFCH01000008.1"/>
</dbReference>
<dbReference type="SUPFAM" id="SSF51679">
    <property type="entry name" value="Bacterial luciferase-like"/>
    <property type="match status" value="1"/>
</dbReference>
<evidence type="ECO:0000313" key="4">
    <source>
        <dbReference type="EMBL" id="GKU73024.1"/>
    </source>
</evidence>
<dbReference type="InterPro" id="IPR011251">
    <property type="entry name" value="Luciferase-like_dom"/>
</dbReference>
<protein>
    <submittedName>
        <fullName evidence="4">5,10-methylenetetrahydromethanopterin reductase</fullName>
    </submittedName>
</protein>
<dbReference type="PANTHER" id="PTHR43244:SF1">
    <property type="entry name" value="5,10-METHYLENETETRAHYDROMETHANOPTERIN REDUCTASE"/>
    <property type="match status" value="1"/>
</dbReference>
<feature type="domain" description="Luciferase-like" evidence="2">
    <location>
        <begin position="12"/>
        <end position="306"/>
    </location>
</feature>
<gene>
    <name evidence="3" type="ORF">MmonteBS_12060</name>
    <name evidence="4" type="ORF">NJB18185_27960</name>
</gene>
<dbReference type="Pfam" id="PF00296">
    <property type="entry name" value="Bac_luciferase"/>
    <property type="match status" value="1"/>
</dbReference>
<keyword evidence="5" id="KW-1185">Reference proteome</keyword>
<dbReference type="EMBL" id="BQYH01000017">
    <property type="protein sequence ID" value="GKU73024.1"/>
    <property type="molecule type" value="Genomic_DNA"/>
</dbReference>